<organism evidence="2 3">
    <name type="scientific">Empedobacter falsenii</name>
    <dbReference type="NCBI Taxonomy" id="343874"/>
    <lineage>
        <taxon>Bacteria</taxon>
        <taxon>Pseudomonadati</taxon>
        <taxon>Bacteroidota</taxon>
        <taxon>Flavobacteriia</taxon>
        <taxon>Flavobacteriales</taxon>
        <taxon>Weeksellaceae</taxon>
        <taxon>Empedobacter</taxon>
    </lineage>
</organism>
<protein>
    <submittedName>
        <fullName evidence="2">GIY-YIG nuclease family protein</fullName>
    </submittedName>
</protein>
<accession>A0AAW7DHC6</accession>
<dbReference type="InterPro" id="IPR018306">
    <property type="entry name" value="Phage_T5_Orf172_DNA-bd"/>
</dbReference>
<evidence type="ECO:0000259" key="1">
    <source>
        <dbReference type="Pfam" id="PF10544"/>
    </source>
</evidence>
<dbReference type="RefSeq" id="WP_286485550.1">
    <property type="nucleotide sequence ID" value="NZ_JACALR010000002.1"/>
</dbReference>
<dbReference type="Proteomes" id="UP001173578">
    <property type="component" value="Unassembled WGS sequence"/>
</dbReference>
<gene>
    <name evidence="2" type="ORF">HX095_06795</name>
</gene>
<sequence length="202" mass="23260">MDKETLLFFEIHKIELNDVVDAEGAPIYQIKDRMKANDKLFAYNTTPCEKGNHTIRDRSGHCIVCNTASIAFMKRSRQTGFVYIAGSIRKNYIKIGMTTTGINDRISRMNSRNVGNTNDWVVLKTIKCNFANMVEFGIQSKLSKYSVDGENSSEIFRCSYNKANEIVEAYFEENQIIKKEQKVHVVSLSKYNEFRNLLNSKR</sequence>
<dbReference type="EMBL" id="JACALR010000002">
    <property type="protein sequence ID" value="MDM1550918.1"/>
    <property type="molecule type" value="Genomic_DNA"/>
</dbReference>
<dbReference type="AlphaFoldDB" id="A0AAW7DHC6"/>
<dbReference type="Pfam" id="PF10544">
    <property type="entry name" value="T5orf172"/>
    <property type="match status" value="1"/>
</dbReference>
<proteinExistence type="predicted"/>
<evidence type="ECO:0000313" key="2">
    <source>
        <dbReference type="EMBL" id="MDM1550918.1"/>
    </source>
</evidence>
<name>A0AAW7DHC6_9FLAO</name>
<comment type="caution">
    <text evidence="2">The sequence shown here is derived from an EMBL/GenBank/DDBJ whole genome shotgun (WGS) entry which is preliminary data.</text>
</comment>
<reference evidence="2" key="2">
    <citation type="journal article" date="2022" name="Sci. Total Environ.">
        <title>Prevalence, transmission, and molecular epidemiology of tet(X)-positive bacteria among humans, animals, and environmental niches in China: An epidemiological, and genomic-based study.</title>
        <authorList>
            <person name="Dong N."/>
            <person name="Zeng Y."/>
            <person name="Cai C."/>
            <person name="Sun C."/>
            <person name="Lu J."/>
            <person name="Liu C."/>
            <person name="Zhou H."/>
            <person name="Sun Q."/>
            <person name="Shu L."/>
            <person name="Wang H."/>
            <person name="Wang Y."/>
            <person name="Wang S."/>
            <person name="Wu C."/>
            <person name="Chan E.W."/>
            <person name="Chen G."/>
            <person name="Shen Z."/>
            <person name="Chen S."/>
            <person name="Zhang R."/>
        </authorList>
    </citation>
    <scope>NUCLEOTIDE SEQUENCE</scope>
    <source>
        <strain evidence="2">210</strain>
    </source>
</reference>
<reference evidence="2" key="1">
    <citation type="submission" date="2020-06" db="EMBL/GenBank/DDBJ databases">
        <authorList>
            <person name="Dong N."/>
        </authorList>
    </citation>
    <scope>NUCLEOTIDE SEQUENCE</scope>
    <source>
        <strain evidence="2">210</strain>
    </source>
</reference>
<feature type="domain" description="Bacteriophage T5 Orf172 DNA-binding" evidence="1">
    <location>
        <begin position="80"/>
        <end position="169"/>
    </location>
</feature>
<evidence type="ECO:0000313" key="3">
    <source>
        <dbReference type="Proteomes" id="UP001173578"/>
    </source>
</evidence>